<gene>
    <name evidence="2" type="ORF">FXF49_01665</name>
</gene>
<keyword evidence="1" id="KW-0472">Membrane</keyword>
<keyword evidence="1" id="KW-1133">Transmembrane helix</keyword>
<dbReference type="EMBL" id="VSIV01000046">
    <property type="protein sequence ID" value="TYB35099.1"/>
    <property type="molecule type" value="Genomic_DNA"/>
</dbReference>
<evidence type="ECO:0008006" key="4">
    <source>
        <dbReference type="Google" id="ProtNLM"/>
    </source>
</evidence>
<feature type="transmembrane region" description="Helical" evidence="1">
    <location>
        <begin position="70"/>
        <end position="93"/>
    </location>
</feature>
<comment type="caution">
    <text evidence="2">The sequence shown here is derived from an EMBL/GenBank/DDBJ whole genome shotgun (WGS) entry which is preliminary data.</text>
</comment>
<feature type="transmembrane region" description="Helical" evidence="1">
    <location>
        <begin position="137"/>
        <end position="158"/>
    </location>
</feature>
<accession>A0A5D0MT52</accession>
<evidence type="ECO:0000256" key="1">
    <source>
        <dbReference type="SAM" id="Phobius"/>
    </source>
</evidence>
<feature type="transmembrane region" description="Helical" evidence="1">
    <location>
        <begin position="105"/>
        <end position="125"/>
    </location>
</feature>
<keyword evidence="1" id="KW-0812">Transmembrane</keyword>
<name>A0A5D0MT52_FLESI</name>
<protein>
    <recommendedName>
        <fullName evidence="4">Permease</fullName>
    </recommendedName>
</protein>
<dbReference type="Proteomes" id="UP000323337">
    <property type="component" value="Unassembled WGS sequence"/>
</dbReference>
<sequence>MSKNLLLVVITLTAIIVSAIINKEKTALGLRKGIKMLITLLPQFLILLVLVSIFFALVPQKTLSSFLIEHAGWFGIFAASIIGSVTLIPAPIAYPLTDLLIQEDLPLTIPAVFITTLMMVGILTLPVEKAYFGFTLAILRNILFFVGALIIGLLVGVII</sequence>
<proteinExistence type="predicted"/>
<evidence type="ECO:0000313" key="3">
    <source>
        <dbReference type="Proteomes" id="UP000323337"/>
    </source>
</evidence>
<reference evidence="2 3" key="1">
    <citation type="submission" date="2019-08" db="EMBL/GenBank/DDBJ databases">
        <title>Genomic characterization of a novel candidate phylum (ARYD3) from a high temperature, high salinity tertiary oil reservoir in north central Oklahoma, USA.</title>
        <authorList>
            <person name="Youssef N.H."/>
            <person name="Yadav A."/>
            <person name="Elshahed M.S."/>
        </authorList>
    </citation>
    <scope>NUCLEOTIDE SEQUENCE [LARGE SCALE GENOMIC DNA]</scope>
    <source>
        <strain evidence="2">ARYD1</strain>
    </source>
</reference>
<evidence type="ECO:0000313" key="2">
    <source>
        <dbReference type="EMBL" id="TYB35099.1"/>
    </source>
</evidence>
<dbReference type="AlphaFoldDB" id="A0A5D0MT52"/>
<dbReference type="RefSeq" id="WP_303700180.1">
    <property type="nucleotide sequence ID" value="NZ_VSIV01000046.1"/>
</dbReference>
<organism evidence="2 3">
    <name type="scientific">Flexistipes sinusarabici</name>
    <dbReference type="NCBI Taxonomy" id="2352"/>
    <lineage>
        <taxon>Bacteria</taxon>
        <taxon>Pseudomonadati</taxon>
        <taxon>Deferribacterota</taxon>
        <taxon>Deferribacteres</taxon>
        <taxon>Deferribacterales</taxon>
        <taxon>Flexistipitaceae</taxon>
        <taxon>Flexistipes</taxon>
    </lineage>
</organism>
<feature type="transmembrane region" description="Helical" evidence="1">
    <location>
        <begin position="35"/>
        <end position="58"/>
    </location>
</feature>